<protein>
    <recommendedName>
        <fullName evidence="3">Phosphotransacetylase</fullName>
    </recommendedName>
</protein>
<evidence type="ECO:0000313" key="2">
    <source>
        <dbReference type="Proteomes" id="UP000469185"/>
    </source>
</evidence>
<name>A0A6N9YQH3_9ACTN</name>
<sequence>MKGELRCPRCGERPEPPGAWSNRWTCGRHGEVFPLAPMTTPSADFTRQLGERSEVPLWLPWPLLHGWVIGAVLHAGDDVSGVQATAVAISGPNPLGGPADLVLVAEEQGVGLGSGIAGVRGTDPGDVVKSEPHARVHAEGRPVPLWCVSGKPEHAVYVGQWDSRWLWMIWNPHTAAALLLEDLVLADLRSLGREADLLPYGTPPPWLMRRSGYDL</sequence>
<dbReference type="InterPro" id="IPR046646">
    <property type="entry name" value="DUF6758"/>
</dbReference>
<evidence type="ECO:0000313" key="1">
    <source>
        <dbReference type="EMBL" id="NED97180.1"/>
    </source>
</evidence>
<dbReference type="EMBL" id="JAAGOB010000010">
    <property type="protein sequence ID" value="NED97180.1"/>
    <property type="molecule type" value="Genomic_DNA"/>
</dbReference>
<dbReference type="Proteomes" id="UP000469185">
    <property type="component" value="Unassembled WGS sequence"/>
</dbReference>
<evidence type="ECO:0008006" key="3">
    <source>
        <dbReference type="Google" id="ProtNLM"/>
    </source>
</evidence>
<reference evidence="1 2" key="1">
    <citation type="submission" date="2020-02" db="EMBL/GenBank/DDBJ databases">
        <authorList>
            <person name="Li X.-J."/>
            <person name="Feng X.-M."/>
        </authorList>
    </citation>
    <scope>NUCLEOTIDE SEQUENCE [LARGE SCALE GENOMIC DNA]</scope>
    <source>
        <strain evidence="1 2">CGMCC 4.7225</strain>
    </source>
</reference>
<dbReference type="Pfam" id="PF20544">
    <property type="entry name" value="DUF6758"/>
    <property type="match status" value="1"/>
</dbReference>
<dbReference type="AlphaFoldDB" id="A0A6N9YQH3"/>
<accession>A0A6N9YQH3</accession>
<keyword evidence="2" id="KW-1185">Reference proteome</keyword>
<proteinExistence type="predicted"/>
<gene>
    <name evidence="1" type="ORF">G1H11_17920</name>
</gene>
<comment type="caution">
    <text evidence="1">The sequence shown here is derived from an EMBL/GenBank/DDBJ whole genome shotgun (WGS) entry which is preliminary data.</text>
</comment>
<organism evidence="1 2">
    <name type="scientific">Phytoactinopolyspora alkaliphila</name>
    <dbReference type="NCBI Taxonomy" id="1783498"/>
    <lineage>
        <taxon>Bacteria</taxon>
        <taxon>Bacillati</taxon>
        <taxon>Actinomycetota</taxon>
        <taxon>Actinomycetes</taxon>
        <taxon>Jiangellales</taxon>
        <taxon>Jiangellaceae</taxon>
        <taxon>Phytoactinopolyspora</taxon>
    </lineage>
</organism>